<evidence type="ECO:0000313" key="2">
    <source>
        <dbReference type="EMBL" id="ODV78138.1"/>
    </source>
</evidence>
<evidence type="ECO:0000313" key="3">
    <source>
        <dbReference type="Proteomes" id="UP000094285"/>
    </source>
</evidence>
<gene>
    <name evidence="2" type="ORF">CANTADRAFT_27058</name>
</gene>
<sequence length="129" mass="15012">MDQPIDLNEFVRALEDLSQESINNAKDELFLSISKLVDTNTELEAEIANSDNHQDKKLYREVIEENQTVIYSKTSRYEASLNALRHKLIDDQKYHQELGKLYDLIKKPEAQDENQHGSQVETKDNSIYL</sequence>
<evidence type="ECO:0000256" key="1">
    <source>
        <dbReference type="SAM" id="MobiDB-lite"/>
    </source>
</evidence>
<dbReference type="Proteomes" id="UP000094285">
    <property type="component" value="Unassembled WGS sequence"/>
</dbReference>
<dbReference type="EMBL" id="KV453914">
    <property type="protein sequence ID" value="ODV78138.1"/>
    <property type="molecule type" value="Genomic_DNA"/>
</dbReference>
<dbReference type="GeneID" id="30982117"/>
<proteinExistence type="predicted"/>
<dbReference type="RefSeq" id="XP_020063260.1">
    <property type="nucleotide sequence ID" value="XM_020207980.1"/>
</dbReference>
<dbReference type="AlphaFoldDB" id="A0A1E4SF72"/>
<dbReference type="OrthoDB" id="548474at2759"/>
<reference evidence="3" key="1">
    <citation type="submission" date="2016-05" db="EMBL/GenBank/DDBJ databases">
        <title>Comparative genomics of biotechnologically important yeasts.</title>
        <authorList>
            <consortium name="DOE Joint Genome Institute"/>
            <person name="Riley R."/>
            <person name="Haridas S."/>
            <person name="Wolfe K.H."/>
            <person name="Lopes M.R."/>
            <person name="Hittinger C.T."/>
            <person name="Goker M."/>
            <person name="Salamov A."/>
            <person name="Wisecaver J."/>
            <person name="Long T.M."/>
            <person name="Aerts A.L."/>
            <person name="Barry K."/>
            <person name="Choi C."/>
            <person name="Clum A."/>
            <person name="Coughlan A.Y."/>
            <person name="Deshpande S."/>
            <person name="Douglass A.P."/>
            <person name="Hanson S.J."/>
            <person name="Klenk H.-P."/>
            <person name="Labutti K."/>
            <person name="Lapidus A."/>
            <person name="Lindquist E."/>
            <person name="Lipzen A."/>
            <person name="Meier-Kolthoff J.P."/>
            <person name="Ohm R.A."/>
            <person name="Otillar R.P."/>
            <person name="Pangilinan J."/>
            <person name="Peng Y."/>
            <person name="Rokas A."/>
            <person name="Rosa C.A."/>
            <person name="Scheuner C."/>
            <person name="Sibirny A.A."/>
            <person name="Slot J.C."/>
            <person name="Stielow J.B."/>
            <person name="Sun H."/>
            <person name="Kurtzman C.P."/>
            <person name="Blackwell M."/>
            <person name="Grigoriev I.V."/>
            <person name="Jeffries T.W."/>
        </authorList>
    </citation>
    <scope>NUCLEOTIDE SEQUENCE [LARGE SCALE GENOMIC DNA]</scope>
    <source>
        <strain evidence="3">NRRL Y-17324</strain>
    </source>
</reference>
<keyword evidence="3" id="KW-1185">Reference proteome</keyword>
<feature type="region of interest" description="Disordered" evidence="1">
    <location>
        <begin position="109"/>
        <end position="129"/>
    </location>
</feature>
<protein>
    <submittedName>
        <fullName evidence="2">Uncharacterized protein</fullName>
    </submittedName>
</protein>
<name>A0A1E4SF72_9ASCO</name>
<accession>A0A1E4SF72</accession>
<organism evidence="2 3">
    <name type="scientific">Suhomyces tanzawaensis NRRL Y-17324</name>
    <dbReference type="NCBI Taxonomy" id="984487"/>
    <lineage>
        <taxon>Eukaryota</taxon>
        <taxon>Fungi</taxon>
        <taxon>Dikarya</taxon>
        <taxon>Ascomycota</taxon>
        <taxon>Saccharomycotina</taxon>
        <taxon>Pichiomycetes</taxon>
        <taxon>Debaryomycetaceae</taxon>
        <taxon>Suhomyces</taxon>
    </lineage>
</organism>